<evidence type="ECO:0000313" key="1">
    <source>
        <dbReference type="EMBL" id="KGF65547.1"/>
    </source>
</evidence>
<accession>A0A9X0EGS0</accession>
<name>A0A9X0EGS0_9PSED</name>
<protein>
    <submittedName>
        <fullName evidence="1">Uncharacterized protein</fullName>
    </submittedName>
</protein>
<dbReference type="EMBL" id="JRMB01000001">
    <property type="protein sequence ID" value="KGF65547.1"/>
    <property type="molecule type" value="Genomic_DNA"/>
</dbReference>
<dbReference type="Proteomes" id="UP000029719">
    <property type="component" value="Unassembled WGS sequence"/>
</dbReference>
<evidence type="ECO:0000313" key="2">
    <source>
        <dbReference type="Proteomes" id="UP000029719"/>
    </source>
</evidence>
<reference evidence="1 2" key="1">
    <citation type="submission" date="2014-09" db="EMBL/GenBank/DDBJ databases">
        <title>Genome sequence of Pseudomonas lutea strain DSM 17257T.</title>
        <authorList>
            <person name="Kwak Y."/>
            <person name="Shin J.-H."/>
        </authorList>
    </citation>
    <scope>NUCLEOTIDE SEQUENCE [LARGE SCALE GENOMIC DNA]</scope>
    <source>
        <strain evidence="1 2">DSM 17257</strain>
    </source>
</reference>
<gene>
    <name evidence="1" type="ORF">LT42_06315</name>
</gene>
<proteinExistence type="predicted"/>
<comment type="caution">
    <text evidence="1">The sequence shown here is derived from an EMBL/GenBank/DDBJ whole genome shotgun (WGS) entry which is preliminary data.</text>
</comment>
<dbReference type="AlphaFoldDB" id="A0A9X0EGS0"/>
<organism evidence="1 2">
    <name type="scientific">Pseudomonas lutea</name>
    <dbReference type="NCBI Taxonomy" id="243924"/>
    <lineage>
        <taxon>Bacteria</taxon>
        <taxon>Pseudomonadati</taxon>
        <taxon>Pseudomonadota</taxon>
        <taxon>Gammaproteobacteria</taxon>
        <taxon>Pseudomonadales</taxon>
        <taxon>Pseudomonadaceae</taxon>
        <taxon>Pseudomonas</taxon>
    </lineage>
</organism>
<sequence length="129" mass="14366">MVSLFVLVQVWHLKSAPEEQKLERERTFQAMAIFMNVNPPQMPDDSVRLGRVTYDAGVLHIPYTLTEVTKSEIDVAAFKADRKPPLVTASCDEKGLGQFVKMGLVVNYTFSDSSDALIDDVKVGKSDCE</sequence>